<dbReference type="STRING" id="320771.Cflav_PD1360"/>
<dbReference type="EMBL" id="ABOX02000048">
    <property type="protein sequence ID" value="EEF58160.1"/>
    <property type="molecule type" value="Genomic_DNA"/>
</dbReference>
<name>B9XPN7_PEDPL</name>
<comment type="similarity">
    <text evidence="1">Belongs to the glycosyl hydrolase 39 family.</text>
</comment>
<accession>B9XPN7</accession>
<dbReference type="AlphaFoldDB" id="B9XPN7"/>
<keyword evidence="6" id="KW-1185">Reference proteome</keyword>
<dbReference type="InterPro" id="IPR017853">
    <property type="entry name" value="GH"/>
</dbReference>
<reference evidence="5 6" key="1">
    <citation type="journal article" date="2011" name="J. Bacteriol.">
        <title>Genome sequence of 'Pedosphaera parvula' Ellin514, an aerobic Verrucomicrobial isolate from pasture soil.</title>
        <authorList>
            <person name="Kant R."/>
            <person name="van Passel M.W."/>
            <person name="Sangwan P."/>
            <person name="Palva A."/>
            <person name="Lucas S."/>
            <person name="Copeland A."/>
            <person name="Lapidus A."/>
            <person name="Glavina Del Rio T."/>
            <person name="Dalin E."/>
            <person name="Tice H."/>
            <person name="Bruce D."/>
            <person name="Goodwin L."/>
            <person name="Pitluck S."/>
            <person name="Chertkov O."/>
            <person name="Larimer F.W."/>
            <person name="Land M.L."/>
            <person name="Hauser L."/>
            <person name="Brettin T.S."/>
            <person name="Detter J.C."/>
            <person name="Han S."/>
            <person name="de Vos W.M."/>
            <person name="Janssen P.H."/>
            <person name="Smidt H."/>
        </authorList>
    </citation>
    <scope>NUCLEOTIDE SEQUENCE [LARGE SCALE GENOMIC DNA]</scope>
    <source>
        <strain evidence="5 6">Ellin514</strain>
    </source>
</reference>
<gene>
    <name evidence="5" type="ORF">Cflav_PD1360</name>
</gene>
<evidence type="ECO:0000313" key="5">
    <source>
        <dbReference type="EMBL" id="EEF58160.1"/>
    </source>
</evidence>
<dbReference type="Proteomes" id="UP000003688">
    <property type="component" value="Unassembled WGS sequence"/>
</dbReference>
<keyword evidence="3" id="KW-0326">Glycosidase</keyword>
<evidence type="ECO:0000313" key="6">
    <source>
        <dbReference type="Proteomes" id="UP000003688"/>
    </source>
</evidence>
<dbReference type="SUPFAM" id="SSF51445">
    <property type="entry name" value="(Trans)glycosidases"/>
    <property type="match status" value="1"/>
</dbReference>
<dbReference type="Pfam" id="PF01229">
    <property type="entry name" value="Glyco_hydro_39"/>
    <property type="match status" value="1"/>
</dbReference>
<feature type="domain" description="Glycosyl hydrolases family 39 N-terminal catalytic" evidence="4">
    <location>
        <begin position="85"/>
        <end position="230"/>
    </location>
</feature>
<evidence type="ECO:0000259" key="4">
    <source>
        <dbReference type="Pfam" id="PF01229"/>
    </source>
</evidence>
<proteinExistence type="inferred from homology"/>
<dbReference type="Gene3D" id="3.20.20.80">
    <property type="entry name" value="Glycosidases"/>
    <property type="match status" value="1"/>
</dbReference>
<dbReference type="GO" id="GO:0004553">
    <property type="term" value="F:hydrolase activity, hydrolyzing O-glycosyl compounds"/>
    <property type="evidence" value="ECO:0007669"/>
    <property type="project" value="TreeGrafter"/>
</dbReference>
<comment type="caution">
    <text evidence="5">The sequence shown here is derived from an EMBL/GenBank/DDBJ whole genome shotgun (WGS) entry which is preliminary data.</text>
</comment>
<dbReference type="PANTHER" id="PTHR12631:SF10">
    <property type="entry name" value="BETA-XYLOSIDASE-LIKE PROTEIN-RELATED"/>
    <property type="match status" value="1"/>
</dbReference>
<keyword evidence="2 5" id="KW-0378">Hydrolase</keyword>
<dbReference type="InterPro" id="IPR051923">
    <property type="entry name" value="Glycosyl_Hydrolase_39"/>
</dbReference>
<dbReference type="InterPro" id="IPR049166">
    <property type="entry name" value="GH39_cat"/>
</dbReference>
<evidence type="ECO:0000256" key="3">
    <source>
        <dbReference type="ARBA" id="ARBA00023295"/>
    </source>
</evidence>
<organism evidence="5 6">
    <name type="scientific">Pedosphaera parvula (strain Ellin514)</name>
    <dbReference type="NCBI Taxonomy" id="320771"/>
    <lineage>
        <taxon>Bacteria</taxon>
        <taxon>Pseudomonadati</taxon>
        <taxon>Verrucomicrobiota</taxon>
        <taxon>Pedosphaerae</taxon>
        <taxon>Pedosphaerales</taxon>
        <taxon>Pedosphaeraceae</taxon>
        <taxon>Pedosphaera</taxon>
    </lineage>
</organism>
<evidence type="ECO:0000256" key="2">
    <source>
        <dbReference type="ARBA" id="ARBA00022801"/>
    </source>
</evidence>
<dbReference type="PANTHER" id="PTHR12631">
    <property type="entry name" value="ALPHA-L-IDURONIDASE"/>
    <property type="match status" value="1"/>
</dbReference>
<sequence length="473" mass="54817">MLYQWFLIGFFILIGCSSPQQFKTARPFPAPSYQRVEIGLCEDYPKASRSIDVARGDLLLLKTNGIHVLRIAFPWDTIEIEPGKYDWSFWDEFVRMAADEYGIRLIPYVCYTPRWNSSGNDTNYWRQPPKDISRFADFMKVIARRYKGRIHSWELWNEPDNAEYWEGSSQEFAELAKAGSKAVREADPTAKIVLGGMSWNIEFLRDLFVTHGISPFIDVVNLHNYYETWSPDPIENINIYISKASQIIDLHGNGQALWLAEVGYSNFRHGSHVSRTYEARYNFEHTPQFQAQSMARMLSSILATGKVQLIAWYRIHDLPETTLIIGDVNNRRLGILDVQGRPKPALKTLRFFSYIFENDFRCLDGEVIESRLIRSDSQAHVFEQRNGSTFVTVWLEMENFQSPQTITQSQTEQLDLLFPKPLESKATVYNERGELISRIRLDQADNRTAIKNLTIDRAHLEVIRCLPKNSPLH</sequence>
<protein>
    <submittedName>
        <fullName evidence="5">Glycoside hydrolase family 39</fullName>
    </submittedName>
</protein>
<evidence type="ECO:0000256" key="1">
    <source>
        <dbReference type="ARBA" id="ARBA00008875"/>
    </source>
</evidence>